<reference evidence="1 2" key="1">
    <citation type="journal article" date="2018" name="Science">
        <title>The opium poppy genome and morphinan production.</title>
        <authorList>
            <person name="Guo L."/>
            <person name="Winzer T."/>
            <person name="Yang X."/>
            <person name="Li Y."/>
            <person name="Ning Z."/>
            <person name="He Z."/>
            <person name="Teodor R."/>
            <person name="Lu Y."/>
            <person name="Bowser T.A."/>
            <person name="Graham I.A."/>
            <person name="Ye K."/>
        </authorList>
    </citation>
    <scope>NUCLEOTIDE SEQUENCE [LARGE SCALE GENOMIC DNA]</scope>
    <source>
        <strain evidence="2">cv. HN1</strain>
        <tissue evidence="1">Leaves</tissue>
    </source>
</reference>
<evidence type="ECO:0000313" key="2">
    <source>
        <dbReference type="Proteomes" id="UP000316621"/>
    </source>
</evidence>
<organism evidence="1 2">
    <name type="scientific">Papaver somniferum</name>
    <name type="common">Opium poppy</name>
    <dbReference type="NCBI Taxonomy" id="3469"/>
    <lineage>
        <taxon>Eukaryota</taxon>
        <taxon>Viridiplantae</taxon>
        <taxon>Streptophyta</taxon>
        <taxon>Embryophyta</taxon>
        <taxon>Tracheophyta</taxon>
        <taxon>Spermatophyta</taxon>
        <taxon>Magnoliopsida</taxon>
        <taxon>Ranunculales</taxon>
        <taxon>Papaveraceae</taxon>
        <taxon>Papaveroideae</taxon>
        <taxon>Papaver</taxon>
    </lineage>
</organism>
<protein>
    <submittedName>
        <fullName evidence="1">Uncharacterized protein</fullName>
    </submittedName>
</protein>
<dbReference type="Proteomes" id="UP000316621">
    <property type="component" value="Chromosome 1"/>
</dbReference>
<dbReference type="Gramene" id="RZC45925">
    <property type="protein sequence ID" value="RZC45925"/>
    <property type="gene ID" value="C5167_038874"/>
</dbReference>
<proteinExistence type="predicted"/>
<dbReference type="AlphaFoldDB" id="A0A4Y7IEU4"/>
<accession>A0A4Y7IEU4</accession>
<gene>
    <name evidence="1" type="ORF">C5167_038874</name>
</gene>
<keyword evidence="2" id="KW-1185">Reference proteome</keyword>
<evidence type="ECO:0000313" key="1">
    <source>
        <dbReference type="EMBL" id="RZC45925.1"/>
    </source>
</evidence>
<dbReference type="EMBL" id="CM010715">
    <property type="protein sequence ID" value="RZC45925.1"/>
    <property type="molecule type" value="Genomic_DNA"/>
</dbReference>
<name>A0A4Y7IEU4_PAPSO</name>
<sequence>MEEMRDRDEINTLVLNVDLERQNINGISDDETNDDPNNIVNCNVGDLERQNLSDYSDDETKEDMIISGVGEKQMANKLSRLDSFEKDACVVSQMSNTTKVASLAAVLKLAFQSIGVVYGDIGTSVEHLLCTR</sequence>